<keyword evidence="5" id="KW-0812">Transmembrane</keyword>
<dbReference type="InterPro" id="IPR001940">
    <property type="entry name" value="Peptidase_S1C"/>
</dbReference>
<accession>A0ABS7KY08</accession>
<evidence type="ECO:0000259" key="6">
    <source>
        <dbReference type="PROSITE" id="PS50106"/>
    </source>
</evidence>
<evidence type="ECO:0000256" key="4">
    <source>
        <dbReference type="SAM" id="MobiDB-lite"/>
    </source>
</evidence>
<comment type="similarity">
    <text evidence="1">Belongs to the peptidase S1C family.</text>
</comment>
<gene>
    <name evidence="7" type="ORF">K5V21_09510</name>
</gene>
<reference evidence="7 8" key="1">
    <citation type="journal article" date="2021" name="Cell Host Microbe">
        <title>in vivo commensal control of Clostridioides difficile virulence.</title>
        <authorList>
            <person name="Girinathan B.P."/>
            <person name="Dibenedetto N."/>
            <person name="Worley J.N."/>
            <person name="Peltier J."/>
            <person name="Arrieta-Ortiz M.L."/>
            <person name="Rupa Christinal Immanuel S."/>
            <person name="Lavin R."/>
            <person name="Delaney M.L."/>
            <person name="Cummins C."/>
            <person name="Hoffmann M."/>
            <person name="Luo Y."/>
            <person name="Gonzalez-Escalona N."/>
            <person name="Allard M."/>
            <person name="Onderdonk A.B."/>
            <person name="Gerber G.K."/>
            <person name="Sonenshein A.L."/>
            <person name="Baliga N."/>
            <person name="Dupuy B."/>
            <person name="Bry L."/>
        </authorList>
    </citation>
    <scope>NUCLEOTIDE SEQUENCE [LARGE SCALE GENOMIC DNA]</scope>
    <source>
        <strain evidence="7 8">DSM 599</strain>
    </source>
</reference>
<dbReference type="PROSITE" id="PS50106">
    <property type="entry name" value="PDZ"/>
    <property type="match status" value="1"/>
</dbReference>
<feature type="domain" description="PDZ" evidence="6">
    <location>
        <begin position="293"/>
        <end position="391"/>
    </location>
</feature>
<dbReference type="RefSeq" id="WP_204595457.1">
    <property type="nucleotide sequence ID" value="NZ_JAFBDA010000013.1"/>
</dbReference>
<protein>
    <submittedName>
        <fullName evidence="7">Trypsin-like peptidase domain-containing protein</fullName>
    </submittedName>
</protein>
<dbReference type="InterPro" id="IPR001478">
    <property type="entry name" value="PDZ"/>
</dbReference>
<feature type="region of interest" description="Disordered" evidence="4">
    <location>
        <begin position="1"/>
        <end position="50"/>
    </location>
</feature>
<dbReference type="InterPro" id="IPR009003">
    <property type="entry name" value="Peptidase_S1_PA"/>
</dbReference>
<dbReference type="InterPro" id="IPR043504">
    <property type="entry name" value="Peptidase_S1_PA_chymotrypsin"/>
</dbReference>
<dbReference type="Proteomes" id="UP001299068">
    <property type="component" value="Unassembled WGS sequence"/>
</dbReference>
<proteinExistence type="inferred from homology"/>
<evidence type="ECO:0000313" key="7">
    <source>
        <dbReference type="EMBL" id="MBY0755696.1"/>
    </source>
</evidence>
<dbReference type="Pfam" id="PF13180">
    <property type="entry name" value="PDZ_2"/>
    <property type="match status" value="1"/>
</dbReference>
<keyword evidence="8" id="KW-1185">Reference proteome</keyword>
<feature type="compositionally biased region" description="Basic and acidic residues" evidence="4">
    <location>
        <begin position="1"/>
        <end position="12"/>
    </location>
</feature>
<keyword evidence="5" id="KW-1133">Transmembrane helix</keyword>
<evidence type="ECO:0000256" key="5">
    <source>
        <dbReference type="SAM" id="Phobius"/>
    </source>
</evidence>
<evidence type="ECO:0000256" key="1">
    <source>
        <dbReference type="ARBA" id="ARBA00010541"/>
    </source>
</evidence>
<dbReference type="Gene3D" id="2.40.10.10">
    <property type="entry name" value="Trypsin-like serine proteases"/>
    <property type="match status" value="2"/>
</dbReference>
<evidence type="ECO:0000256" key="2">
    <source>
        <dbReference type="ARBA" id="ARBA00022670"/>
    </source>
</evidence>
<keyword evidence="2" id="KW-0645">Protease</keyword>
<dbReference type="SMART" id="SM00228">
    <property type="entry name" value="PDZ"/>
    <property type="match status" value="1"/>
</dbReference>
<dbReference type="EMBL" id="JAIKTU010000007">
    <property type="protein sequence ID" value="MBY0755696.1"/>
    <property type="molecule type" value="Genomic_DNA"/>
</dbReference>
<dbReference type="PANTHER" id="PTHR22939:SF129">
    <property type="entry name" value="SERINE PROTEASE HTRA2, MITOCHONDRIAL"/>
    <property type="match status" value="1"/>
</dbReference>
<evidence type="ECO:0000313" key="8">
    <source>
        <dbReference type="Proteomes" id="UP001299068"/>
    </source>
</evidence>
<name>A0ABS7KY08_CLOSR</name>
<dbReference type="Pfam" id="PF13365">
    <property type="entry name" value="Trypsin_2"/>
    <property type="match status" value="1"/>
</dbReference>
<organism evidence="7 8">
    <name type="scientific">Clostridium sardiniense</name>
    <name type="common">Clostridium absonum</name>
    <dbReference type="NCBI Taxonomy" id="29369"/>
    <lineage>
        <taxon>Bacteria</taxon>
        <taxon>Bacillati</taxon>
        <taxon>Bacillota</taxon>
        <taxon>Clostridia</taxon>
        <taxon>Eubacteriales</taxon>
        <taxon>Clostridiaceae</taxon>
        <taxon>Clostridium</taxon>
    </lineage>
</organism>
<dbReference type="SUPFAM" id="SSF50494">
    <property type="entry name" value="Trypsin-like serine proteases"/>
    <property type="match status" value="1"/>
</dbReference>
<dbReference type="PANTHER" id="PTHR22939">
    <property type="entry name" value="SERINE PROTEASE FAMILY S1C HTRA-RELATED"/>
    <property type="match status" value="1"/>
</dbReference>
<feature type="compositionally biased region" description="Low complexity" evidence="4">
    <location>
        <begin position="20"/>
        <end position="40"/>
    </location>
</feature>
<dbReference type="InterPro" id="IPR036034">
    <property type="entry name" value="PDZ_sf"/>
</dbReference>
<feature type="transmembrane region" description="Helical" evidence="5">
    <location>
        <begin position="55"/>
        <end position="80"/>
    </location>
</feature>
<dbReference type="Gene3D" id="2.30.42.10">
    <property type="match status" value="1"/>
</dbReference>
<sequence length="403" mass="43084">MNNDDNLNKDLNDGIDDNTNRSVNDDMNNNYNNRNYNYVNESPEPKKKRRGSRTFVVGAIIVVVALLAGICGSGVTYFLMKNDNKVTTQSKEGNAPDFKDSSAMTTQQAFNKVAPAVVIVSTKGLMQNGIIPQEVEGIGSGFIINEDGDILTNYHVVKGAQEVTVTLSTGEEVKAKVVNYDETQDIAMIKMQGKFKVPAVAELGDSSKLKPGEEVIAIGTPLSKDFAQTVTKGVVSAVGRTVNTETGKQVNLIQTDTAINPGNSGGPLVNSEGQVVGINTLKLAGGAEGIGFAIPINEVKSKLDVLSKPILTLGVKVREVDKNLSKQYDIPEGIYVVEVTPFSPAEKAGIKQGDVITEFGGKKVKTLEELNAIKNTKKAGDKVNAKIIRDGKAKTVDITLEAQ</sequence>
<keyword evidence="3" id="KW-0378">Hydrolase</keyword>
<keyword evidence="5" id="KW-0472">Membrane</keyword>
<dbReference type="PRINTS" id="PR00834">
    <property type="entry name" value="PROTEASES2C"/>
</dbReference>
<comment type="caution">
    <text evidence="7">The sequence shown here is derived from an EMBL/GenBank/DDBJ whole genome shotgun (WGS) entry which is preliminary data.</text>
</comment>
<dbReference type="SUPFAM" id="SSF50156">
    <property type="entry name" value="PDZ domain-like"/>
    <property type="match status" value="1"/>
</dbReference>
<evidence type="ECO:0000256" key="3">
    <source>
        <dbReference type="ARBA" id="ARBA00022801"/>
    </source>
</evidence>